<evidence type="ECO:0000313" key="4">
    <source>
        <dbReference type="Proteomes" id="UP000184139"/>
    </source>
</evidence>
<dbReference type="Pfam" id="PF01627">
    <property type="entry name" value="Hpt"/>
    <property type="match status" value="1"/>
</dbReference>
<accession>A0A1M5U3T2</accession>
<dbReference type="STRING" id="1121409.SAMN02745124_00990"/>
<feature type="domain" description="HPt" evidence="2">
    <location>
        <begin position="18"/>
        <end position="107"/>
    </location>
</feature>
<evidence type="ECO:0000313" key="3">
    <source>
        <dbReference type="EMBL" id="SHH57682.1"/>
    </source>
</evidence>
<reference evidence="3 4" key="1">
    <citation type="submission" date="2016-11" db="EMBL/GenBank/DDBJ databases">
        <authorList>
            <person name="Jaros S."/>
            <person name="Januszkiewicz K."/>
            <person name="Wedrychowicz H."/>
        </authorList>
    </citation>
    <scope>NUCLEOTIDE SEQUENCE [LARGE SCALE GENOMIC DNA]</scope>
    <source>
        <strain evidence="3 4">DSM 9705</strain>
    </source>
</reference>
<dbReference type="AlphaFoldDB" id="A0A1M5U3T2"/>
<dbReference type="PROSITE" id="PS50894">
    <property type="entry name" value="HPT"/>
    <property type="match status" value="1"/>
</dbReference>
<organism evidence="3 4">
    <name type="scientific">Desulfofustis glycolicus DSM 9705</name>
    <dbReference type="NCBI Taxonomy" id="1121409"/>
    <lineage>
        <taxon>Bacteria</taxon>
        <taxon>Pseudomonadati</taxon>
        <taxon>Thermodesulfobacteriota</taxon>
        <taxon>Desulfobulbia</taxon>
        <taxon>Desulfobulbales</taxon>
        <taxon>Desulfocapsaceae</taxon>
        <taxon>Desulfofustis</taxon>
    </lineage>
</organism>
<evidence type="ECO:0000259" key="2">
    <source>
        <dbReference type="PROSITE" id="PS50894"/>
    </source>
</evidence>
<dbReference type="InterPro" id="IPR008207">
    <property type="entry name" value="Sig_transdc_His_kin_Hpt_dom"/>
</dbReference>
<feature type="modified residue" description="Phosphohistidine" evidence="1">
    <location>
        <position position="57"/>
    </location>
</feature>
<dbReference type="EMBL" id="FQXS01000004">
    <property type="protein sequence ID" value="SHH57682.1"/>
    <property type="molecule type" value="Genomic_DNA"/>
</dbReference>
<dbReference type="SUPFAM" id="SSF47226">
    <property type="entry name" value="Histidine-containing phosphotransfer domain, HPT domain"/>
    <property type="match status" value="1"/>
</dbReference>
<evidence type="ECO:0000256" key="1">
    <source>
        <dbReference type="PROSITE-ProRule" id="PRU00110"/>
    </source>
</evidence>
<keyword evidence="1" id="KW-0597">Phosphoprotein</keyword>
<protein>
    <submittedName>
        <fullName evidence="3">Hpt domain-containing protein</fullName>
    </submittedName>
</protein>
<dbReference type="CDD" id="cd00088">
    <property type="entry name" value="HPT"/>
    <property type="match status" value="1"/>
</dbReference>
<keyword evidence="4" id="KW-1185">Reference proteome</keyword>
<dbReference type="RefSeq" id="WP_073373809.1">
    <property type="nucleotide sequence ID" value="NZ_FQXS01000004.1"/>
</dbReference>
<proteinExistence type="predicted"/>
<dbReference type="GO" id="GO:0004672">
    <property type="term" value="F:protein kinase activity"/>
    <property type="evidence" value="ECO:0007669"/>
    <property type="project" value="UniProtKB-ARBA"/>
</dbReference>
<dbReference type="InterPro" id="IPR036641">
    <property type="entry name" value="HPT_dom_sf"/>
</dbReference>
<dbReference type="Gene3D" id="1.20.120.160">
    <property type="entry name" value="HPT domain"/>
    <property type="match status" value="1"/>
</dbReference>
<sequence length="107" mass="11622">MMNFNWNKEFALQQAADDADLLQELLELFKGSCANDITLIERGLENNDAEQVRAAAHSIKGAAASLGMHGIRDVALSIETAARANDLAAAQEHLSVLERFGVELQTL</sequence>
<dbReference type="Proteomes" id="UP000184139">
    <property type="component" value="Unassembled WGS sequence"/>
</dbReference>
<gene>
    <name evidence="3" type="ORF">SAMN02745124_00990</name>
</gene>
<dbReference type="GO" id="GO:0000160">
    <property type="term" value="P:phosphorelay signal transduction system"/>
    <property type="evidence" value="ECO:0007669"/>
    <property type="project" value="InterPro"/>
</dbReference>
<name>A0A1M5U3T2_9BACT</name>